<dbReference type="CDD" id="cd00761">
    <property type="entry name" value="Glyco_tranf_GTA_type"/>
    <property type="match status" value="1"/>
</dbReference>
<protein>
    <submittedName>
        <fullName evidence="2">Glycosyltransferase involved in cell wall biosynthesis</fullName>
    </submittedName>
</protein>
<name>A0ABN8X8T1_9GAMM</name>
<accession>A0ABN8X8T1</accession>
<dbReference type="Proteomes" id="UP001162030">
    <property type="component" value="Chromosome"/>
</dbReference>
<dbReference type="SUPFAM" id="SSF53448">
    <property type="entry name" value="Nucleotide-diphospho-sugar transferases"/>
    <property type="match status" value="1"/>
</dbReference>
<dbReference type="EMBL" id="OX458333">
    <property type="protein sequence ID" value="CAI8944580.1"/>
    <property type="molecule type" value="Genomic_DNA"/>
</dbReference>
<gene>
    <name evidence="2" type="ORF">MSZNOR_4315</name>
</gene>
<proteinExistence type="predicted"/>
<dbReference type="Pfam" id="PF00535">
    <property type="entry name" value="Glycos_transf_2"/>
    <property type="match status" value="1"/>
</dbReference>
<reference evidence="2 3" key="1">
    <citation type="submission" date="2023-03" db="EMBL/GenBank/DDBJ databases">
        <authorList>
            <person name="Pearce D."/>
        </authorList>
    </citation>
    <scope>NUCLEOTIDE SEQUENCE [LARGE SCALE GENOMIC DNA]</scope>
    <source>
        <strain evidence="2">Msz</strain>
    </source>
</reference>
<keyword evidence="3" id="KW-1185">Reference proteome</keyword>
<sequence length="318" mass="37354">MATDSPMFTVFIPTYNRAGLLPRALSSIEAQTFRDFEVVIVDDGSTDDTAAVVARWKARVEFPVTYVKQNNQGKHVAHNKGVELAKGRLFFNLDSDDRLLPDALERIWRQWEAIPEDGRERFAGVEGLVLSMDGKRLLSNPYPHNPLDASFLDVRYRLRVSGDKKHAIRTDIARRFPYPVFSGERHVRPSMTWKRISHHYVFRCINQPLQQVEYQPDGLSSDRFRLRMHNPRGFQLYYLEDVTMHRPWLSRRQLRRSMVDFIRFSFHAGTGLLEQARLTRFDPLWLMMLPAGCGRWLVDLYRLRFRKGYKPNRKATRN</sequence>
<evidence type="ECO:0000313" key="3">
    <source>
        <dbReference type="Proteomes" id="UP001162030"/>
    </source>
</evidence>
<organism evidence="2 3">
    <name type="scientific">Methylocaldum szegediense</name>
    <dbReference type="NCBI Taxonomy" id="73780"/>
    <lineage>
        <taxon>Bacteria</taxon>
        <taxon>Pseudomonadati</taxon>
        <taxon>Pseudomonadota</taxon>
        <taxon>Gammaproteobacteria</taxon>
        <taxon>Methylococcales</taxon>
        <taxon>Methylococcaceae</taxon>
        <taxon>Methylocaldum</taxon>
    </lineage>
</organism>
<evidence type="ECO:0000313" key="2">
    <source>
        <dbReference type="EMBL" id="CAI8944580.1"/>
    </source>
</evidence>
<dbReference type="RefSeq" id="WP_317963467.1">
    <property type="nucleotide sequence ID" value="NZ_OX458333.1"/>
</dbReference>
<evidence type="ECO:0000259" key="1">
    <source>
        <dbReference type="Pfam" id="PF00535"/>
    </source>
</evidence>
<dbReference type="PANTHER" id="PTHR22916:SF3">
    <property type="entry name" value="UDP-GLCNAC:BETAGAL BETA-1,3-N-ACETYLGLUCOSAMINYLTRANSFERASE-LIKE PROTEIN 1"/>
    <property type="match status" value="1"/>
</dbReference>
<feature type="domain" description="Glycosyltransferase 2-like" evidence="1">
    <location>
        <begin position="9"/>
        <end position="117"/>
    </location>
</feature>
<dbReference type="Gene3D" id="3.90.550.10">
    <property type="entry name" value="Spore Coat Polysaccharide Biosynthesis Protein SpsA, Chain A"/>
    <property type="match status" value="1"/>
</dbReference>
<dbReference type="PANTHER" id="PTHR22916">
    <property type="entry name" value="GLYCOSYLTRANSFERASE"/>
    <property type="match status" value="1"/>
</dbReference>
<dbReference type="InterPro" id="IPR001173">
    <property type="entry name" value="Glyco_trans_2-like"/>
</dbReference>
<dbReference type="InterPro" id="IPR029044">
    <property type="entry name" value="Nucleotide-diphossugar_trans"/>
</dbReference>